<sequence>MAEEVLVNGAGELLNMLISKAIDEIVLVKGVKGEVKKLERVAKKIQEVFRDADKKQVDDVGVRLWLRDLKEVAYEGKDFVIDFNVH</sequence>
<dbReference type="GO" id="GO:0006952">
    <property type="term" value="P:defense response"/>
    <property type="evidence" value="ECO:0007669"/>
    <property type="project" value="UniProtKB-KW"/>
</dbReference>
<comment type="caution">
    <text evidence="6">The sequence shown here is derived from an EMBL/GenBank/DDBJ whole genome shotgun (WGS) entry which is preliminary data.</text>
</comment>
<evidence type="ECO:0000256" key="2">
    <source>
        <dbReference type="ARBA" id="ARBA00022741"/>
    </source>
</evidence>
<proteinExistence type="predicted"/>
<protein>
    <recommendedName>
        <fullName evidence="5">Disease resistance N-terminal domain-containing protein</fullName>
    </recommendedName>
</protein>
<keyword evidence="2" id="KW-0547">Nucleotide-binding</keyword>
<evidence type="ECO:0000256" key="4">
    <source>
        <dbReference type="SAM" id="Coils"/>
    </source>
</evidence>
<dbReference type="Proteomes" id="UP001419268">
    <property type="component" value="Unassembled WGS sequence"/>
</dbReference>
<keyword evidence="4" id="KW-0175">Coiled coil</keyword>
<evidence type="ECO:0000259" key="5">
    <source>
        <dbReference type="Pfam" id="PF18052"/>
    </source>
</evidence>
<evidence type="ECO:0000256" key="1">
    <source>
        <dbReference type="ARBA" id="ARBA00022737"/>
    </source>
</evidence>
<feature type="domain" description="Disease resistance N-terminal" evidence="5">
    <location>
        <begin position="12"/>
        <end position="85"/>
    </location>
</feature>
<dbReference type="AlphaFoldDB" id="A0AAP0P3G1"/>
<organism evidence="6 7">
    <name type="scientific">Stephania cephalantha</name>
    <dbReference type="NCBI Taxonomy" id="152367"/>
    <lineage>
        <taxon>Eukaryota</taxon>
        <taxon>Viridiplantae</taxon>
        <taxon>Streptophyta</taxon>
        <taxon>Embryophyta</taxon>
        <taxon>Tracheophyta</taxon>
        <taxon>Spermatophyta</taxon>
        <taxon>Magnoliopsida</taxon>
        <taxon>Ranunculales</taxon>
        <taxon>Menispermaceae</taxon>
        <taxon>Menispermoideae</taxon>
        <taxon>Cissampelideae</taxon>
        <taxon>Stephania</taxon>
    </lineage>
</organism>
<name>A0AAP0P3G1_9MAGN</name>
<dbReference type="GO" id="GO:0000166">
    <property type="term" value="F:nucleotide binding"/>
    <property type="evidence" value="ECO:0007669"/>
    <property type="project" value="UniProtKB-KW"/>
</dbReference>
<accession>A0AAP0P3G1</accession>
<dbReference type="Pfam" id="PF18052">
    <property type="entry name" value="Rx_N"/>
    <property type="match status" value="1"/>
</dbReference>
<reference evidence="6 7" key="1">
    <citation type="submission" date="2024-01" db="EMBL/GenBank/DDBJ databases">
        <title>Genome assemblies of Stephania.</title>
        <authorList>
            <person name="Yang L."/>
        </authorList>
    </citation>
    <scope>NUCLEOTIDE SEQUENCE [LARGE SCALE GENOMIC DNA]</scope>
    <source>
        <strain evidence="6">JXDWG</strain>
        <tissue evidence="6">Leaf</tissue>
    </source>
</reference>
<keyword evidence="7" id="KW-1185">Reference proteome</keyword>
<keyword evidence="3" id="KW-0611">Plant defense</keyword>
<gene>
    <name evidence="6" type="ORF">Scep_014902</name>
</gene>
<feature type="coiled-coil region" evidence="4">
    <location>
        <begin position="28"/>
        <end position="55"/>
    </location>
</feature>
<evidence type="ECO:0000313" key="7">
    <source>
        <dbReference type="Proteomes" id="UP001419268"/>
    </source>
</evidence>
<keyword evidence="1" id="KW-0677">Repeat</keyword>
<evidence type="ECO:0000313" key="6">
    <source>
        <dbReference type="EMBL" id="KAK9126056.1"/>
    </source>
</evidence>
<dbReference type="Gene3D" id="1.20.5.4130">
    <property type="match status" value="1"/>
</dbReference>
<dbReference type="InterPro" id="IPR041118">
    <property type="entry name" value="Rx_N"/>
</dbReference>
<evidence type="ECO:0000256" key="3">
    <source>
        <dbReference type="ARBA" id="ARBA00022821"/>
    </source>
</evidence>
<dbReference type="EMBL" id="JBBNAG010000006">
    <property type="protein sequence ID" value="KAK9126056.1"/>
    <property type="molecule type" value="Genomic_DNA"/>
</dbReference>